<protein>
    <recommendedName>
        <fullName evidence="4">Cystatin domain-containing protein</fullName>
    </recommendedName>
</protein>
<gene>
    <name evidence="5" type="ORF">HS088_TW03G00383</name>
</gene>
<dbReference type="PANTHER" id="PTHR47364:SF2">
    <property type="entry name" value="CYSTEINE PROTEINASE INHIBITOR 5"/>
    <property type="match status" value="1"/>
</dbReference>
<feature type="domain" description="Cystatin" evidence="4">
    <location>
        <begin position="130"/>
        <end position="219"/>
    </location>
</feature>
<accession>A0A7J7DUS9</accession>
<evidence type="ECO:0000313" key="6">
    <source>
        <dbReference type="Proteomes" id="UP000593562"/>
    </source>
</evidence>
<evidence type="ECO:0000256" key="3">
    <source>
        <dbReference type="SAM" id="MobiDB-lite"/>
    </source>
</evidence>
<evidence type="ECO:0000256" key="1">
    <source>
        <dbReference type="ARBA" id="ARBA00022690"/>
    </source>
</evidence>
<dbReference type="InterPro" id="IPR000010">
    <property type="entry name" value="Cystatin_dom"/>
</dbReference>
<keyword evidence="1" id="KW-0646">Protease inhibitor</keyword>
<keyword evidence="2" id="KW-0789">Thiol protease inhibitor</keyword>
<dbReference type="Gene3D" id="3.10.450.10">
    <property type="match status" value="1"/>
</dbReference>
<dbReference type="GO" id="GO:0004869">
    <property type="term" value="F:cysteine-type endopeptidase inhibitor activity"/>
    <property type="evidence" value="ECO:0007669"/>
    <property type="project" value="UniProtKB-KW"/>
</dbReference>
<dbReference type="SMART" id="SM00043">
    <property type="entry name" value="CY"/>
    <property type="match status" value="1"/>
</dbReference>
<evidence type="ECO:0000256" key="2">
    <source>
        <dbReference type="ARBA" id="ARBA00022704"/>
    </source>
</evidence>
<organism evidence="5 6">
    <name type="scientific">Tripterygium wilfordii</name>
    <name type="common">Thunder God vine</name>
    <dbReference type="NCBI Taxonomy" id="458696"/>
    <lineage>
        <taxon>Eukaryota</taxon>
        <taxon>Viridiplantae</taxon>
        <taxon>Streptophyta</taxon>
        <taxon>Embryophyta</taxon>
        <taxon>Tracheophyta</taxon>
        <taxon>Spermatophyta</taxon>
        <taxon>Magnoliopsida</taxon>
        <taxon>eudicotyledons</taxon>
        <taxon>Gunneridae</taxon>
        <taxon>Pentapetalae</taxon>
        <taxon>rosids</taxon>
        <taxon>fabids</taxon>
        <taxon>Celastrales</taxon>
        <taxon>Celastraceae</taxon>
        <taxon>Tripterygium</taxon>
    </lineage>
</organism>
<dbReference type="PANTHER" id="PTHR47364">
    <property type="entry name" value="CYSTEINE PROTEINASE INHIBITOR 5"/>
    <property type="match status" value="1"/>
</dbReference>
<dbReference type="InParanoid" id="A0A7J7DUS9"/>
<sequence>MGTPHSTSGDGEVAKLVPSKWNPRAEVVDQETERNPRMEAVDHELEMETNFNHHGSRTKNVESPWRSRETRVFSSLPTPVNGCSSELMVSNLYIDYPQSSTEEKQMNSQMNLLVFTLAIVLAAAISEGQNAGGGWSPIRNLTYPHVKDIVVLTLSEHNKAAKTTLKLKSILKGEEQVVSGMNYKLVLCATEGTATGNYLAVVYDITWESYRSLTEFSRFP</sequence>
<evidence type="ECO:0000259" key="4">
    <source>
        <dbReference type="SMART" id="SM00043"/>
    </source>
</evidence>
<dbReference type="InterPro" id="IPR046350">
    <property type="entry name" value="Cystatin_sf"/>
</dbReference>
<feature type="region of interest" description="Disordered" evidence="3">
    <location>
        <begin position="1"/>
        <end position="35"/>
    </location>
</feature>
<dbReference type="SUPFAM" id="SSF54403">
    <property type="entry name" value="Cystatin/monellin"/>
    <property type="match status" value="1"/>
</dbReference>
<reference evidence="5 6" key="1">
    <citation type="journal article" date="2020" name="Nat. Commun.">
        <title>Genome of Tripterygium wilfordii and identification of cytochrome P450 involved in triptolide biosynthesis.</title>
        <authorList>
            <person name="Tu L."/>
            <person name="Su P."/>
            <person name="Zhang Z."/>
            <person name="Gao L."/>
            <person name="Wang J."/>
            <person name="Hu T."/>
            <person name="Zhou J."/>
            <person name="Zhang Y."/>
            <person name="Zhao Y."/>
            <person name="Liu Y."/>
            <person name="Song Y."/>
            <person name="Tong Y."/>
            <person name="Lu Y."/>
            <person name="Yang J."/>
            <person name="Xu C."/>
            <person name="Jia M."/>
            <person name="Peters R.J."/>
            <person name="Huang L."/>
            <person name="Gao W."/>
        </authorList>
    </citation>
    <scope>NUCLEOTIDE SEQUENCE [LARGE SCALE GENOMIC DNA]</scope>
    <source>
        <strain evidence="6">cv. XIE 37</strain>
        <tissue evidence="5">Leaf</tissue>
    </source>
</reference>
<dbReference type="Proteomes" id="UP000593562">
    <property type="component" value="Unassembled WGS sequence"/>
</dbReference>
<dbReference type="AlphaFoldDB" id="A0A7J7DUS9"/>
<keyword evidence="6" id="KW-1185">Reference proteome</keyword>
<dbReference type="CDD" id="cd00042">
    <property type="entry name" value="CY"/>
    <property type="match status" value="1"/>
</dbReference>
<proteinExistence type="predicted"/>
<evidence type="ECO:0000313" key="5">
    <source>
        <dbReference type="EMBL" id="KAF5750053.1"/>
    </source>
</evidence>
<name>A0A7J7DUS9_TRIWF</name>
<dbReference type="Pfam" id="PF16845">
    <property type="entry name" value="SQAPI"/>
    <property type="match status" value="1"/>
</dbReference>
<dbReference type="EMBL" id="JAAARO010000003">
    <property type="protein sequence ID" value="KAF5750053.1"/>
    <property type="molecule type" value="Genomic_DNA"/>
</dbReference>
<comment type="caution">
    <text evidence="5">The sequence shown here is derived from an EMBL/GenBank/DDBJ whole genome shotgun (WGS) entry which is preliminary data.</text>
</comment>